<organism evidence="1 2">
    <name type="scientific">Rhodnius prolixus</name>
    <name type="common">Triatomid bug</name>
    <dbReference type="NCBI Taxonomy" id="13249"/>
    <lineage>
        <taxon>Eukaryota</taxon>
        <taxon>Metazoa</taxon>
        <taxon>Ecdysozoa</taxon>
        <taxon>Arthropoda</taxon>
        <taxon>Hexapoda</taxon>
        <taxon>Insecta</taxon>
        <taxon>Pterygota</taxon>
        <taxon>Neoptera</taxon>
        <taxon>Paraneoptera</taxon>
        <taxon>Hemiptera</taxon>
        <taxon>Heteroptera</taxon>
        <taxon>Panheteroptera</taxon>
        <taxon>Cimicomorpha</taxon>
        <taxon>Reduviidae</taxon>
        <taxon>Triatominae</taxon>
        <taxon>Rhodnius</taxon>
    </lineage>
</organism>
<protein>
    <submittedName>
        <fullName evidence="1">Uncharacterized protein</fullName>
    </submittedName>
</protein>
<sequence>MPEDVYVPQRYVLGIMGFLGVANAYIMRACLNIAITQMVKSPTIDNFTSNDPDSCPFENVPKYSNATTTVSVSFLPLLNFYSVD</sequence>
<reference evidence="1" key="1">
    <citation type="submission" date="2015-05" db="UniProtKB">
        <authorList>
            <consortium name="EnsemblMetazoa"/>
        </authorList>
    </citation>
    <scope>IDENTIFICATION</scope>
</reference>
<keyword evidence="2" id="KW-1185">Reference proteome</keyword>
<proteinExistence type="predicted"/>
<dbReference type="STRING" id="13249.T1I3R4"/>
<dbReference type="HOGENOM" id="CLU_2530276_0_0_1"/>
<dbReference type="EMBL" id="ACPB03003426">
    <property type="status" value="NOT_ANNOTATED_CDS"/>
    <property type="molecule type" value="Genomic_DNA"/>
</dbReference>
<accession>T1I3R4</accession>
<dbReference type="InParanoid" id="T1I3R4"/>
<evidence type="ECO:0000313" key="1">
    <source>
        <dbReference type="EnsemblMetazoa" id="RPRC010933-PA"/>
    </source>
</evidence>
<evidence type="ECO:0000313" key="2">
    <source>
        <dbReference type="Proteomes" id="UP000015103"/>
    </source>
</evidence>
<dbReference type="VEuPathDB" id="VectorBase:RPRC010933"/>
<dbReference type="AlphaFoldDB" id="T1I3R4"/>
<dbReference type="Proteomes" id="UP000015103">
    <property type="component" value="Unassembled WGS sequence"/>
</dbReference>
<name>T1I3R4_RHOPR</name>
<dbReference type="EnsemblMetazoa" id="RPRC010933-RA">
    <property type="protein sequence ID" value="RPRC010933-PA"/>
    <property type="gene ID" value="RPRC010933"/>
</dbReference>